<dbReference type="Pfam" id="PF07717">
    <property type="entry name" value="OB_NTP_bind"/>
    <property type="match status" value="1"/>
</dbReference>
<comment type="similarity">
    <text evidence="1">Belongs to the DEAD box helicase family. DEAH subfamily.</text>
</comment>
<dbReference type="InterPro" id="IPR001650">
    <property type="entry name" value="Helicase_C-like"/>
</dbReference>
<dbReference type="FunFam" id="3.40.50.300:FF:000145">
    <property type="entry name" value="probable ATP-dependent RNA helicase DHX40"/>
    <property type="match status" value="1"/>
</dbReference>
<dbReference type="InterPro" id="IPR027417">
    <property type="entry name" value="P-loop_NTPase"/>
</dbReference>
<dbReference type="PROSITE" id="PS51192">
    <property type="entry name" value="HELICASE_ATP_BIND_1"/>
    <property type="match status" value="1"/>
</dbReference>
<keyword evidence="4" id="KW-0378">Hydrolase</keyword>
<feature type="compositionally biased region" description="Basic and acidic residues" evidence="8">
    <location>
        <begin position="566"/>
        <end position="652"/>
    </location>
</feature>
<feature type="compositionally biased region" description="Basic and acidic residues" evidence="8">
    <location>
        <begin position="874"/>
        <end position="908"/>
    </location>
</feature>
<dbReference type="SMART" id="SM00490">
    <property type="entry name" value="HELICc"/>
    <property type="match status" value="1"/>
</dbReference>
<dbReference type="GO" id="GO:0003724">
    <property type="term" value="F:RNA helicase activity"/>
    <property type="evidence" value="ECO:0007669"/>
    <property type="project" value="UniProtKB-EC"/>
</dbReference>
<evidence type="ECO:0000259" key="10">
    <source>
        <dbReference type="PROSITE" id="PS51194"/>
    </source>
</evidence>
<dbReference type="FunFam" id="3.40.50.300:FF:000578">
    <property type="entry name" value="probable ATP-dependent RNA helicase DHX35"/>
    <property type="match status" value="1"/>
</dbReference>
<evidence type="ECO:0000256" key="1">
    <source>
        <dbReference type="ARBA" id="ARBA00008792"/>
    </source>
</evidence>
<dbReference type="InterPro" id="IPR007502">
    <property type="entry name" value="Helicase-assoc_dom"/>
</dbReference>
<keyword evidence="5" id="KW-0347">Helicase</keyword>
<dbReference type="PROSITE" id="PS00690">
    <property type="entry name" value="DEAH_ATP_HELICASE"/>
    <property type="match status" value="1"/>
</dbReference>
<dbReference type="CDD" id="cd17917">
    <property type="entry name" value="DEXHc_RHA-like"/>
    <property type="match status" value="1"/>
</dbReference>
<dbReference type="CDD" id="cd18791">
    <property type="entry name" value="SF2_C_RHA"/>
    <property type="match status" value="1"/>
</dbReference>
<evidence type="ECO:0000256" key="2">
    <source>
        <dbReference type="ARBA" id="ARBA00012552"/>
    </source>
</evidence>
<reference evidence="11" key="1">
    <citation type="submission" date="2021-01" db="EMBL/GenBank/DDBJ databases">
        <authorList>
            <person name="Corre E."/>
            <person name="Pelletier E."/>
            <person name="Niang G."/>
            <person name="Scheremetjew M."/>
            <person name="Finn R."/>
            <person name="Kale V."/>
            <person name="Holt S."/>
            <person name="Cochrane G."/>
            <person name="Meng A."/>
            <person name="Brown T."/>
            <person name="Cohen L."/>
        </authorList>
    </citation>
    <scope>NUCLEOTIDE SEQUENCE</scope>
    <source>
        <strain evidence="11">SAG 63-3</strain>
    </source>
</reference>
<evidence type="ECO:0000259" key="9">
    <source>
        <dbReference type="PROSITE" id="PS51192"/>
    </source>
</evidence>
<feature type="domain" description="Helicase C-terminal" evidence="10">
    <location>
        <begin position="214"/>
        <end position="392"/>
    </location>
</feature>
<dbReference type="PANTHER" id="PTHR18934">
    <property type="entry name" value="ATP-DEPENDENT RNA HELICASE"/>
    <property type="match status" value="1"/>
</dbReference>
<dbReference type="Pfam" id="PF04408">
    <property type="entry name" value="WHD_HA2"/>
    <property type="match status" value="1"/>
</dbReference>
<dbReference type="Pfam" id="PF00271">
    <property type="entry name" value="Helicase_C"/>
    <property type="match status" value="1"/>
</dbReference>
<evidence type="ECO:0000256" key="3">
    <source>
        <dbReference type="ARBA" id="ARBA00022741"/>
    </source>
</evidence>
<dbReference type="EMBL" id="HBFM01011565">
    <property type="protein sequence ID" value="CAD8770916.1"/>
    <property type="molecule type" value="Transcribed_RNA"/>
</dbReference>
<dbReference type="SUPFAM" id="SSF52540">
    <property type="entry name" value="P-loop containing nucleoside triphosphate hydrolases"/>
    <property type="match status" value="1"/>
</dbReference>
<dbReference type="PANTHER" id="PTHR18934:SF234">
    <property type="entry name" value="PRE-MRNA-SPLICING FACTOR ATP-DEPENDENT RNA HELICASE DEAH4-RELATED"/>
    <property type="match status" value="1"/>
</dbReference>
<feature type="domain" description="Helicase ATP-binding" evidence="9">
    <location>
        <begin position="16"/>
        <end position="190"/>
    </location>
</feature>
<evidence type="ECO:0000313" key="11">
    <source>
        <dbReference type="EMBL" id="CAD8770916.1"/>
    </source>
</evidence>
<dbReference type="Pfam" id="PF21010">
    <property type="entry name" value="HA2_C"/>
    <property type="match status" value="1"/>
</dbReference>
<feature type="compositionally biased region" description="Low complexity" evidence="8">
    <location>
        <begin position="653"/>
        <end position="679"/>
    </location>
</feature>
<dbReference type="InterPro" id="IPR011545">
    <property type="entry name" value="DEAD/DEAH_box_helicase_dom"/>
</dbReference>
<dbReference type="InterPro" id="IPR011709">
    <property type="entry name" value="DEAD-box_helicase_OB_fold"/>
</dbReference>
<feature type="region of interest" description="Disordered" evidence="8">
    <location>
        <begin position="565"/>
        <end position="692"/>
    </location>
</feature>
<dbReference type="Gene3D" id="1.20.120.1080">
    <property type="match status" value="1"/>
</dbReference>
<feature type="compositionally biased region" description="Basic and acidic residues" evidence="8">
    <location>
        <begin position="853"/>
        <end position="866"/>
    </location>
</feature>
<dbReference type="GO" id="GO:0003723">
    <property type="term" value="F:RNA binding"/>
    <property type="evidence" value="ECO:0007669"/>
    <property type="project" value="TreeGrafter"/>
</dbReference>
<dbReference type="SMART" id="SM00487">
    <property type="entry name" value="DEXDc"/>
    <property type="match status" value="1"/>
</dbReference>
<feature type="region of interest" description="Disordered" evidence="8">
    <location>
        <begin position="829"/>
        <end position="923"/>
    </location>
</feature>
<dbReference type="InterPro" id="IPR002464">
    <property type="entry name" value="DNA/RNA_helicase_DEAH_CS"/>
</dbReference>
<comment type="catalytic activity">
    <reaction evidence="7">
        <text>ATP + H2O = ADP + phosphate + H(+)</text>
        <dbReference type="Rhea" id="RHEA:13065"/>
        <dbReference type="ChEBI" id="CHEBI:15377"/>
        <dbReference type="ChEBI" id="CHEBI:15378"/>
        <dbReference type="ChEBI" id="CHEBI:30616"/>
        <dbReference type="ChEBI" id="CHEBI:43474"/>
        <dbReference type="ChEBI" id="CHEBI:456216"/>
        <dbReference type="EC" id="3.6.4.13"/>
    </reaction>
</comment>
<evidence type="ECO:0000256" key="6">
    <source>
        <dbReference type="ARBA" id="ARBA00022840"/>
    </source>
</evidence>
<dbReference type="Gene3D" id="3.40.50.300">
    <property type="entry name" value="P-loop containing nucleotide triphosphate hydrolases"/>
    <property type="match status" value="2"/>
</dbReference>
<evidence type="ECO:0000256" key="5">
    <source>
        <dbReference type="ARBA" id="ARBA00022806"/>
    </source>
</evidence>
<dbReference type="PROSITE" id="PS51194">
    <property type="entry name" value="HELICASE_CTER"/>
    <property type="match status" value="1"/>
</dbReference>
<dbReference type="EC" id="3.6.4.13" evidence="2"/>
<dbReference type="SMART" id="SM00847">
    <property type="entry name" value="HA2"/>
    <property type="match status" value="1"/>
</dbReference>
<dbReference type="GO" id="GO:0005524">
    <property type="term" value="F:ATP binding"/>
    <property type="evidence" value="ECO:0007669"/>
    <property type="project" value="UniProtKB-KW"/>
</dbReference>
<accession>A0A7S0USN5</accession>
<feature type="region of interest" description="Disordered" evidence="8">
    <location>
        <begin position="479"/>
        <end position="505"/>
    </location>
</feature>
<dbReference type="InterPro" id="IPR014001">
    <property type="entry name" value="Helicase_ATP-bd"/>
</dbReference>
<dbReference type="AlphaFoldDB" id="A0A7S0USN5"/>
<protein>
    <recommendedName>
        <fullName evidence="2">RNA helicase</fullName>
        <ecNumber evidence="2">3.6.4.13</ecNumber>
    </recommendedName>
</protein>
<dbReference type="GO" id="GO:0016787">
    <property type="term" value="F:hydrolase activity"/>
    <property type="evidence" value="ECO:0007669"/>
    <property type="project" value="UniProtKB-KW"/>
</dbReference>
<evidence type="ECO:0000256" key="4">
    <source>
        <dbReference type="ARBA" id="ARBA00022801"/>
    </source>
</evidence>
<name>A0A7S0USN5_9CHLO</name>
<evidence type="ECO:0000256" key="7">
    <source>
        <dbReference type="ARBA" id="ARBA00047984"/>
    </source>
</evidence>
<gene>
    <name evidence="11" type="ORF">PPAR00522_LOCUS7318</name>
</gene>
<evidence type="ECO:0000256" key="8">
    <source>
        <dbReference type="SAM" id="MobiDB-lite"/>
    </source>
</evidence>
<dbReference type="Pfam" id="PF00270">
    <property type="entry name" value="DEAD"/>
    <property type="match status" value="1"/>
</dbReference>
<sequence length="923" mass="101318">MDPNYLPIRSYAEEIVTAVKDNPIIVLIGETGSGKTTQLPQILLDAGFARDGKRIAVTQPRRVGAVTVAHRVAEERGCVVGEDVGYSVRFEDRSSSRTKIKYLTDGTLLRECLDDPFLSRYSVVILDEAHERSLDTDILFGVLKRVMDRRFHVKPAPDATDSLKIVVTSATLDDEKISAYFHDCPVVRVPGRCFPVDVVYATEDHVSKDYAAAAVDTALQIHVAQPPGDILIFLTGQAEIESSCQNLRKSIATLPAGTAGPLLVLPLYASQSPEQQLQVFAPPPAPDVRRCIIATNVAETSLTVHGVVYVIDTGVVKQKRYVVAAAMDSLEVVPISRVAAAQRAGRAGRTQPGICFRLYTRKFYETSMPDVTVPEIQRSGLASTALYLKSLELEDVDVLNFDFLDPPEDDAMRDALRQLFVLDALTVDGDITGLGREMAALPVDPPVARALLAARQLNCLPQMISVAAMTSAENIFLSARPRKEDTSHRKGSMSGSGPFGPDPNSKLLDLVSEGLGDHVAYLRIWEAWVKSGFSKEFTHDLGLDGRGMKFARDLRRQLAAAVGAALRREEGHQKEEKNEEHKKKSGDREKRGHEEEGGRLDTREDRNIGRRDDRYQESDKRRKRERKGEERERERDDSRRRGDDEDRRESSRRLLSPPTSSSLYTSFSSLSSNTSHSNPDLSEEASGRRASGSTVDALRHALTLGYAARLARRLPRYDAYKPLVSIMGSVGANSSHSSSQSCHTTSRHHAPVILSGGGGGLTGVAQLHPSCCPLTEDADGLPPEFVIYHEMVATSRPFLRRVCVVKDEWVSEVLSKLMNIDVMRLSKSKARSSAVTGRRRAGDNMGGNGGEKNGQERGRRDGKEKGVCVYGEHNSGKDGVKEGEEDKGGGGMRKSNDKAVAEARERYLQRKRAAASIGTGGRR</sequence>
<organism evidence="11">
    <name type="scientific">Polytomella parva</name>
    <dbReference type="NCBI Taxonomy" id="51329"/>
    <lineage>
        <taxon>Eukaryota</taxon>
        <taxon>Viridiplantae</taxon>
        <taxon>Chlorophyta</taxon>
        <taxon>core chlorophytes</taxon>
        <taxon>Chlorophyceae</taxon>
        <taxon>CS clade</taxon>
        <taxon>Chlamydomonadales</taxon>
        <taxon>Chlamydomonadaceae</taxon>
        <taxon>Polytomella</taxon>
    </lineage>
</organism>
<dbReference type="InterPro" id="IPR048333">
    <property type="entry name" value="HA2_WH"/>
</dbReference>
<keyword evidence="6" id="KW-0067">ATP-binding</keyword>
<proteinExistence type="inferred from homology"/>
<keyword evidence="3" id="KW-0547">Nucleotide-binding</keyword>